<dbReference type="KEGG" id="trg:TRUGW13939_11735"/>
<dbReference type="EMBL" id="CP055903">
    <property type="protein sequence ID" value="QKX64560.1"/>
    <property type="molecule type" value="Genomic_DNA"/>
</dbReference>
<evidence type="ECO:0000313" key="2">
    <source>
        <dbReference type="EMBL" id="QKX64560.1"/>
    </source>
</evidence>
<dbReference type="AlphaFoldDB" id="A0A7H8RDJ6"/>
<keyword evidence="3" id="KW-1185">Reference proteome</keyword>
<protein>
    <recommendedName>
        <fullName evidence="4">PIN domain-containing protein</fullName>
    </recommendedName>
</protein>
<accession>A0A7H8RDJ6</accession>
<evidence type="ECO:0000313" key="3">
    <source>
        <dbReference type="Proteomes" id="UP000509510"/>
    </source>
</evidence>
<name>A0A7H8RDJ6_TALRU</name>
<feature type="compositionally biased region" description="Polar residues" evidence="1">
    <location>
        <begin position="395"/>
        <end position="406"/>
    </location>
</feature>
<feature type="region of interest" description="Disordered" evidence="1">
    <location>
        <begin position="177"/>
        <end position="232"/>
    </location>
</feature>
<feature type="compositionally biased region" description="Low complexity" evidence="1">
    <location>
        <begin position="192"/>
        <end position="207"/>
    </location>
</feature>
<feature type="region of interest" description="Disordered" evidence="1">
    <location>
        <begin position="333"/>
        <end position="446"/>
    </location>
</feature>
<sequence>MSAGRKIFHCAVDDTVLTTNISEVKRWASNGAITLFVPLYTLERLQAPKRGASQAAINSREAVRFLDRVTSGKDNIPADRVVLQGPMEQYENWTDAEQFFLPEFEDQADEVNEVTDDHEGVSTPKIETEIKANGVANGVAKESPKGPGLPGLPSDLSQMLLSKLNFKEPAPITSIHHNDLKSSASLPSTGTQSDQGSRASSRSSGTSPEYAEQNGTKKANGHRRSASNSSAIPSIPTAIQPLLSALLWRVHGNKESHPVQGLTLVTNDNDTQAWAQKFGILTKNIHQLRTSIQYEEKEYKNRVKYAEKAQHDIPDPKPLFSYDNDSEEDELVFVPRGRGKGASRNAGGRGGGTSRKARAAAATAAAAAPTEASVEVPSQPIDPNSFSRSLGPGTPSKQQVVDLSTQSGAARGLSASSRRQGGGRRAGGSRANSSRGGRGHGKLWVP</sequence>
<dbReference type="OrthoDB" id="5361617at2759"/>
<feature type="compositionally biased region" description="Low complexity" evidence="1">
    <location>
        <begin position="407"/>
        <end position="419"/>
    </location>
</feature>
<feature type="region of interest" description="Disordered" evidence="1">
    <location>
        <begin position="132"/>
        <end position="154"/>
    </location>
</feature>
<feature type="compositionally biased region" description="Basic residues" evidence="1">
    <location>
        <begin position="437"/>
        <end position="446"/>
    </location>
</feature>
<evidence type="ECO:0000256" key="1">
    <source>
        <dbReference type="SAM" id="MobiDB-lite"/>
    </source>
</evidence>
<dbReference type="Gene3D" id="3.40.50.1010">
    <property type="entry name" value="5'-nuclease"/>
    <property type="match status" value="1"/>
</dbReference>
<proteinExistence type="predicted"/>
<dbReference type="RefSeq" id="XP_035350733.1">
    <property type="nucleotide sequence ID" value="XM_035494840.1"/>
</dbReference>
<feature type="compositionally biased region" description="Polar residues" evidence="1">
    <location>
        <begin position="181"/>
        <end position="191"/>
    </location>
</feature>
<dbReference type="GeneID" id="55999212"/>
<evidence type="ECO:0008006" key="4">
    <source>
        <dbReference type="Google" id="ProtNLM"/>
    </source>
</evidence>
<gene>
    <name evidence="2" type="ORF">TRUGW13939_11735</name>
</gene>
<reference evidence="3" key="1">
    <citation type="submission" date="2020-06" db="EMBL/GenBank/DDBJ databases">
        <title>A chromosome-scale genome assembly of Talaromyces rugulosus W13939.</title>
        <authorList>
            <person name="Wang B."/>
            <person name="Guo L."/>
            <person name="Ye K."/>
            <person name="Wang L."/>
        </authorList>
    </citation>
    <scope>NUCLEOTIDE SEQUENCE [LARGE SCALE GENOMIC DNA]</scope>
    <source>
        <strain evidence="3">W13939</strain>
    </source>
</reference>
<feature type="compositionally biased region" description="Low complexity" evidence="1">
    <location>
        <begin position="359"/>
        <end position="368"/>
    </location>
</feature>
<organism evidence="2 3">
    <name type="scientific">Talaromyces rugulosus</name>
    <name type="common">Penicillium rugulosum</name>
    <dbReference type="NCBI Taxonomy" id="121627"/>
    <lineage>
        <taxon>Eukaryota</taxon>
        <taxon>Fungi</taxon>
        <taxon>Dikarya</taxon>
        <taxon>Ascomycota</taxon>
        <taxon>Pezizomycotina</taxon>
        <taxon>Eurotiomycetes</taxon>
        <taxon>Eurotiomycetidae</taxon>
        <taxon>Eurotiales</taxon>
        <taxon>Trichocomaceae</taxon>
        <taxon>Talaromyces</taxon>
        <taxon>Talaromyces sect. Islandici</taxon>
    </lineage>
</organism>
<dbReference type="Proteomes" id="UP000509510">
    <property type="component" value="Chromosome VI"/>
</dbReference>